<protein>
    <submittedName>
        <fullName evidence="1">Uncharacterized protein</fullName>
    </submittedName>
</protein>
<keyword evidence="2" id="KW-1185">Reference proteome</keyword>
<dbReference type="Proteomes" id="UP001054821">
    <property type="component" value="Chromosome 3"/>
</dbReference>
<organism evidence="1 2">
    <name type="scientific">Prunus dulcis</name>
    <name type="common">Almond</name>
    <name type="synonym">Amygdalus dulcis</name>
    <dbReference type="NCBI Taxonomy" id="3755"/>
    <lineage>
        <taxon>Eukaryota</taxon>
        <taxon>Viridiplantae</taxon>
        <taxon>Streptophyta</taxon>
        <taxon>Embryophyta</taxon>
        <taxon>Tracheophyta</taxon>
        <taxon>Spermatophyta</taxon>
        <taxon>Magnoliopsida</taxon>
        <taxon>eudicotyledons</taxon>
        <taxon>Gunneridae</taxon>
        <taxon>Pentapetalae</taxon>
        <taxon>rosids</taxon>
        <taxon>fabids</taxon>
        <taxon>Rosales</taxon>
        <taxon>Rosaceae</taxon>
        <taxon>Amygdaloideae</taxon>
        <taxon>Amygdaleae</taxon>
        <taxon>Prunus</taxon>
    </lineage>
</organism>
<dbReference type="EMBL" id="JAJFAZ020000003">
    <property type="protein sequence ID" value="KAI5338804.1"/>
    <property type="molecule type" value="Genomic_DNA"/>
</dbReference>
<accession>A0AAD4W8J4</accession>
<name>A0AAD4W8J4_PRUDU</name>
<comment type="caution">
    <text evidence="1">The sequence shown here is derived from an EMBL/GenBank/DDBJ whole genome shotgun (WGS) entry which is preliminary data.</text>
</comment>
<dbReference type="AlphaFoldDB" id="A0AAD4W8J4"/>
<evidence type="ECO:0000313" key="2">
    <source>
        <dbReference type="Proteomes" id="UP001054821"/>
    </source>
</evidence>
<proteinExistence type="predicted"/>
<gene>
    <name evidence="1" type="ORF">L3X38_018076</name>
</gene>
<sequence length="186" mass="20352">MGRRGEAKMDLEVGEKLLKFGIIKLPTVVCDNCLGYAEATDDVFPNECLNASCCDGSKSFSFGSLGEGLCIGVDRGTEISLLDNLVGSIHVGFCSIVQMTSAWVLGVFRSFTWILLNQLCKGINIAIFRAWDLVDAISTESFQQLMGIVKVRCHGGVLGKEVLIDLMNDELGVAEYLNLFRFHLFG</sequence>
<reference evidence="1 2" key="1">
    <citation type="journal article" date="2022" name="G3 (Bethesda)">
        <title>Whole-genome sequence and methylome profiling of the almond [Prunus dulcis (Mill.) D.A. Webb] cultivar 'Nonpareil'.</title>
        <authorList>
            <person name="D'Amico-Willman K.M."/>
            <person name="Ouma W.Z."/>
            <person name="Meulia T."/>
            <person name="Sideli G.M."/>
            <person name="Gradziel T.M."/>
            <person name="Fresnedo-Ramirez J."/>
        </authorList>
    </citation>
    <scope>NUCLEOTIDE SEQUENCE [LARGE SCALE GENOMIC DNA]</scope>
    <source>
        <strain evidence="1">Clone GOH B32 T37-40</strain>
    </source>
</reference>
<evidence type="ECO:0000313" key="1">
    <source>
        <dbReference type="EMBL" id="KAI5338804.1"/>
    </source>
</evidence>